<feature type="transmembrane region" description="Helical" evidence="7">
    <location>
        <begin position="192"/>
        <end position="212"/>
    </location>
</feature>
<keyword evidence="3" id="KW-1003">Cell membrane</keyword>
<dbReference type="Proteomes" id="UP000032266">
    <property type="component" value="Chromosome"/>
</dbReference>
<keyword evidence="9" id="KW-1185">Reference proteome</keyword>
<evidence type="ECO:0000313" key="8">
    <source>
        <dbReference type="EMBL" id="AJQ93942.1"/>
    </source>
</evidence>
<feature type="transmembrane region" description="Helical" evidence="7">
    <location>
        <begin position="249"/>
        <end position="273"/>
    </location>
</feature>
<organism evidence="8 9">
    <name type="scientific">Gynuella sunshinyii YC6258</name>
    <dbReference type="NCBI Taxonomy" id="1445510"/>
    <lineage>
        <taxon>Bacteria</taxon>
        <taxon>Pseudomonadati</taxon>
        <taxon>Pseudomonadota</taxon>
        <taxon>Gammaproteobacteria</taxon>
        <taxon>Oceanospirillales</taxon>
        <taxon>Saccharospirillaceae</taxon>
        <taxon>Gynuella</taxon>
    </lineage>
</organism>
<dbReference type="GO" id="GO:0005886">
    <property type="term" value="C:plasma membrane"/>
    <property type="evidence" value="ECO:0007669"/>
    <property type="project" value="UniProtKB-SubCell"/>
</dbReference>
<evidence type="ECO:0000256" key="4">
    <source>
        <dbReference type="ARBA" id="ARBA00022692"/>
    </source>
</evidence>
<dbReference type="PANTHER" id="PTHR30043:SF1">
    <property type="entry name" value="ABC TRANSPORT SYSTEM PERMEASE PROTEIN P69"/>
    <property type="match status" value="1"/>
</dbReference>
<keyword evidence="5 7" id="KW-1133">Transmembrane helix</keyword>
<feature type="transmembrane region" description="Helical" evidence="7">
    <location>
        <begin position="130"/>
        <end position="150"/>
    </location>
</feature>
<keyword evidence="4 7" id="KW-0812">Transmembrane</keyword>
<keyword evidence="6 7" id="KW-0472">Membrane</keyword>
<evidence type="ECO:0000256" key="3">
    <source>
        <dbReference type="ARBA" id="ARBA00022475"/>
    </source>
</evidence>
<feature type="transmembrane region" description="Helical" evidence="7">
    <location>
        <begin position="16"/>
        <end position="34"/>
    </location>
</feature>
<dbReference type="InterPro" id="IPR035906">
    <property type="entry name" value="MetI-like_sf"/>
</dbReference>
<dbReference type="HOGENOM" id="CLU_029036_0_0_6"/>
<accession>A0A0C5VH33</accession>
<dbReference type="PATRIC" id="fig|1445510.3.peg.1859"/>
<dbReference type="EMBL" id="CP007142">
    <property type="protein sequence ID" value="AJQ93942.1"/>
    <property type="molecule type" value="Genomic_DNA"/>
</dbReference>
<dbReference type="STRING" id="1445510.YC6258_01898"/>
<feature type="transmembrane region" description="Helical" evidence="7">
    <location>
        <begin position="431"/>
        <end position="451"/>
    </location>
</feature>
<sequence length="498" mass="55995">MPDGIAGTATSTGKRFFHLSLLLCVSALLCLPWADLQLYPSEPWQELGRIGWGFITPWWNDPATLINALGQTVAFALLAVVLAVPAGLLLAMYWHWRLLRTLAASIRAVHEIFWGLLFMQIWGLSATTGLLAILVPYTGIFAKVFAEIFARQNRQPGLAISPTTQRLSRYAYTLIPQSFTELSHYVRYRFECALRSSAILGFIGLPTLGFHLETAFKQGSYSEAAALLWLFFLLIATLRWWLRPRLIPLYAVVALWLLPATPATPDGLFWRFISEDIWPQSLLQLNGLETLHWYSSVFRREAWPALLQTLLLTQLALVLTGVLALLLYPFASQAIIGRGRTAGQCLLLIMRSTPEMIFAFIFLLLFGPSGLPAVLALAVHNGGLIGFLLAGHSEKQPHRTDDPTGLNRYLYLHTPRLYPGFLAFLFYRWEVILRESAIMGILGIATLGFYIDSAFEEIRYDKAFFLILITALLNVLVDSISRQLRRRAGAENMEDTGY</sequence>
<feature type="transmembrane region" description="Helical" evidence="7">
    <location>
        <begin position="224"/>
        <end position="242"/>
    </location>
</feature>
<feature type="transmembrane region" description="Helical" evidence="7">
    <location>
        <begin position="73"/>
        <end position="96"/>
    </location>
</feature>
<gene>
    <name evidence="8" type="ORF">YC6258_01898</name>
</gene>
<proteinExistence type="predicted"/>
<dbReference type="SUPFAM" id="SSF161098">
    <property type="entry name" value="MetI-like"/>
    <property type="match status" value="2"/>
</dbReference>
<evidence type="ECO:0000256" key="7">
    <source>
        <dbReference type="SAM" id="Phobius"/>
    </source>
</evidence>
<protein>
    <submittedName>
        <fullName evidence="8">ABC-type phosphate/phosphonate transport system, permease component</fullName>
    </submittedName>
</protein>
<feature type="transmembrane region" description="Helical" evidence="7">
    <location>
        <begin position="305"/>
        <end position="328"/>
    </location>
</feature>
<name>A0A0C5VH33_9GAMM</name>
<evidence type="ECO:0000256" key="5">
    <source>
        <dbReference type="ARBA" id="ARBA00022989"/>
    </source>
</evidence>
<evidence type="ECO:0000313" key="9">
    <source>
        <dbReference type="Proteomes" id="UP000032266"/>
    </source>
</evidence>
<dbReference type="RefSeq" id="WP_211264655.1">
    <property type="nucleotide sequence ID" value="NZ_CP007142.1"/>
</dbReference>
<dbReference type="PANTHER" id="PTHR30043">
    <property type="entry name" value="PHOSPHONATES TRANSPORT SYSTEM PERMEASE PROTEIN"/>
    <property type="match status" value="1"/>
</dbReference>
<evidence type="ECO:0000256" key="1">
    <source>
        <dbReference type="ARBA" id="ARBA00004651"/>
    </source>
</evidence>
<keyword evidence="2" id="KW-0813">Transport</keyword>
<dbReference type="AlphaFoldDB" id="A0A0C5VH33"/>
<evidence type="ECO:0000256" key="2">
    <source>
        <dbReference type="ARBA" id="ARBA00022448"/>
    </source>
</evidence>
<reference evidence="8 9" key="1">
    <citation type="submission" date="2014-01" db="EMBL/GenBank/DDBJ databases">
        <title>Full genme sequencing of cellulolytic bacterium Gynuella sunshinyii YC6258T gen. nov., sp. nov.</title>
        <authorList>
            <person name="Khan H."/>
            <person name="Chung E.J."/>
            <person name="Chung Y.R."/>
        </authorList>
    </citation>
    <scope>NUCLEOTIDE SEQUENCE [LARGE SCALE GENOMIC DNA]</scope>
    <source>
        <strain evidence="8 9">YC6258</strain>
    </source>
</reference>
<dbReference type="KEGG" id="gsn:YC6258_01898"/>
<feature type="transmembrane region" description="Helical" evidence="7">
    <location>
        <begin position="463"/>
        <end position="480"/>
    </location>
</feature>
<dbReference type="Gene3D" id="1.10.3720.10">
    <property type="entry name" value="MetI-like"/>
    <property type="match status" value="2"/>
</dbReference>
<comment type="subcellular location">
    <subcellularLocation>
        <location evidence="1">Cell membrane</location>
        <topology evidence="1">Multi-pass membrane protein</topology>
    </subcellularLocation>
</comment>
<evidence type="ECO:0000256" key="6">
    <source>
        <dbReference type="ARBA" id="ARBA00023136"/>
    </source>
</evidence>